<keyword evidence="10" id="KW-1133">Transmembrane helix</keyword>
<organism evidence="13 14">
    <name type="scientific">Herbaspirillum rubrisubalbicans</name>
    <dbReference type="NCBI Taxonomy" id="80842"/>
    <lineage>
        <taxon>Bacteria</taxon>
        <taxon>Pseudomonadati</taxon>
        <taxon>Pseudomonadota</taxon>
        <taxon>Betaproteobacteria</taxon>
        <taxon>Burkholderiales</taxon>
        <taxon>Oxalobacteraceae</taxon>
        <taxon>Herbaspirillum</taxon>
    </lineage>
</organism>
<accession>A0ABX9C0U6</accession>
<dbReference type="RefSeq" id="WP_112068764.1">
    <property type="nucleotide sequence ID" value="NZ_JALJXK010000001.1"/>
</dbReference>
<feature type="transmembrane region" description="Helical" evidence="10">
    <location>
        <begin position="468"/>
        <end position="489"/>
    </location>
</feature>
<evidence type="ECO:0000256" key="7">
    <source>
        <dbReference type="ARBA" id="ARBA00023004"/>
    </source>
</evidence>
<name>A0ABX9C0U6_9BURK</name>
<gene>
    <name evidence="13" type="ORF">RB24_13630</name>
</gene>
<evidence type="ECO:0000256" key="10">
    <source>
        <dbReference type="SAM" id="Phobius"/>
    </source>
</evidence>
<dbReference type="Gene3D" id="1.10.760.10">
    <property type="entry name" value="Cytochrome c-like domain"/>
    <property type="match status" value="2"/>
</dbReference>
<comment type="caution">
    <text evidence="13">The sequence shown here is derived from an EMBL/GenBank/DDBJ whole genome shotgun (WGS) entry which is preliminary data.</text>
</comment>
<dbReference type="InterPro" id="IPR014353">
    <property type="entry name" value="Membr-bd_ADH_cyt_c"/>
</dbReference>
<evidence type="ECO:0000313" key="14">
    <source>
        <dbReference type="Proteomes" id="UP000248631"/>
    </source>
</evidence>
<keyword evidence="8 10" id="KW-0472">Membrane</keyword>
<keyword evidence="4 9" id="KW-0479">Metal-binding</keyword>
<protein>
    <submittedName>
        <fullName evidence="13">Cytochrome C</fullName>
    </submittedName>
</protein>
<evidence type="ECO:0000256" key="2">
    <source>
        <dbReference type="ARBA" id="ARBA00022475"/>
    </source>
</evidence>
<dbReference type="PANTHER" id="PTHR35008">
    <property type="entry name" value="BLL4482 PROTEIN-RELATED"/>
    <property type="match status" value="1"/>
</dbReference>
<evidence type="ECO:0000259" key="12">
    <source>
        <dbReference type="PROSITE" id="PS51007"/>
    </source>
</evidence>
<keyword evidence="10" id="KW-0812">Transmembrane</keyword>
<sequence>MKTLILIGLTSALLSTSALAQTPAAASLDVSANTSPAANPVTSAPAPVAAPSAPETLIERGRYLATASDCIACHTAPHGKPMAGGLAIASPVGEIIATNITPSKTHGIGNYSQAQFAAALRRGVRADGANLYPAMPYTAYAALTDADVEALYAYFMKGVAPVDVAPRQTELPFPMNLRWSLKLWNALFLKQQPLPPAPQHSAQWLRGRYLAEGPAHCSSCHTPRGFLMQEKADLALSGAQVGPWYAPNITSHPGAGIGSWSEDELITYLQTGRLEGRAQAAGSMAEAITHSFSQLTADDLRAIAVYIKETPAIGPTQSTPATLGNRFDQGQAGNALAQFRGRTLNAESPEEIRGARIFSGSCASCHGYNGQGSRDGYYPSLFHNSATAGVNANNLIATILYGVDRKTAQGGHVFMPPFGDQPNALNKLSNEDVAALSNYLLKYYGKPELKVKVEDVEMIRQGGPRSSLLLLARIGIGAAVVLILLLLLLGLMMARRPRIDPEHDWK</sequence>
<dbReference type="Proteomes" id="UP000248631">
    <property type="component" value="Unassembled WGS sequence"/>
</dbReference>
<keyword evidence="6" id="KW-0677">Repeat</keyword>
<feature type="domain" description="Cytochrome c" evidence="12">
    <location>
        <begin position="349"/>
        <end position="444"/>
    </location>
</feature>
<dbReference type="SUPFAM" id="SSF46626">
    <property type="entry name" value="Cytochrome c"/>
    <property type="match status" value="3"/>
</dbReference>
<dbReference type="EMBL" id="JUGD01000016">
    <property type="protein sequence ID" value="RAM63985.1"/>
    <property type="molecule type" value="Genomic_DNA"/>
</dbReference>
<keyword evidence="3 9" id="KW-0349">Heme</keyword>
<feature type="signal peptide" evidence="11">
    <location>
        <begin position="1"/>
        <end position="20"/>
    </location>
</feature>
<evidence type="ECO:0000256" key="5">
    <source>
        <dbReference type="ARBA" id="ARBA00022729"/>
    </source>
</evidence>
<evidence type="ECO:0000313" key="13">
    <source>
        <dbReference type="EMBL" id="RAM63985.1"/>
    </source>
</evidence>
<keyword evidence="14" id="KW-1185">Reference proteome</keyword>
<comment type="subcellular location">
    <subcellularLocation>
        <location evidence="1">Cell membrane</location>
    </subcellularLocation>
</comment>
<dbReference type="PANTHER" id="PTHR35008:SF8">
    <property type="entry name" value="ALCOHOL DEHYDROGENASE CYTOCHROME C SUBUNIT"/>
    <property type="match status" value="1"/>
</dbReference>
<dbReference type="PIRSF" id="PIRSF000018">
    <property type="entry name" value="Mb_ADH_cyt_c"/>
    <property type="match status" value="1"/>
</dbReference>
<keyword evidence="2" id="KW-1003">Cell membrane</keyword>
<evidence type="ECO:0000256" key="1">
    <source>
        <dbReference type="ARBA" id="ARBA00004236"/>
    </source>
</evidence>
<dbReference type="Pfam" id="PF00034">
    <property type="entry name" value="Cytochrom_C"/>
    <property type="match status" value="2"/>
</dbReference>
<evidence type="ECO:0000256" key="11">
    <source>
        <dbReference type="SAM" id="SignalP"/>
    </source>
</evidence>
<reference evidence="13 14" key="1">
    <citation type="submission" date="2014-12" db="EMBL/GenBank/DDBJ databases">
        <title>Complete genome sequence of Herbaspirillum rubrisubalbicans Os38.</title>
        <authorList>
            <person name="Chen M."/>
            <person name="An Q."/>
        </authorList>
    </citation>
    <scope>NUCLEOTIDE SEQUENCE [LARGE SCALE GENOMIC DNA]</scope>
    <source>
        <strain evidence="13 14">Os38</strain>
    </source>
</reference>
<feature type="domain" description="Cytochrome c" evidence="12">
    <location>
        <begin position="202"/>
        <end position="311"/>
    </location>
</feature>
<evidence type="ECO:0000256" key="4">
    <source>
        <dbReference type="ARBA" id="ARBA00022723"/>
    </source>
</evidence>
<dbReference type="PROSITE" id="PS51007">
    <property type="entry name" value="CYTC"/>
    <property type="match status" value="3"/>
</dbReference>
<evidence type="ECO:0000256" key="3">
    <source>
        <dbReference type="ARBA" id="ARBA00022617"/>
    </source>
</evidence>
<evidence type="ECO:0000256" key="8">
    <source>
        <dbReference type="ARBA" id="ARBA00023136"/>
    </source>
</evidence>
<dbReference type="InterPro" id="IPR051459">
    <property type="entry name" value="Cytochrome_c-type_DH"/>
</dbReference>
<keyword evidence="5 11" id="KW-0732">Signal</keyword>
<dbReference type="InterPro" id="IPR036909">
    <property type="entry name" value="Cyt_c-like_dom_sf"/>
</dbReference>
<feature type="domain" description="Cytochrome c" evidence="12">
    <location>
        <begin position="56"/>
        <end position="159"/>
    </location>
</feature>
<feature type="chain" id="PRO_5045856221" evidence="11">
    <location>
        <begin position="21"/>
        <end position="506"/>
    </location>
</feature>
<evidence type="ECO:0000256" key="9">
    <source>
        <dbReference type="PROSITE-ProRule" id="PRU00433"/>
    </source>
</evidence>
<dbReference type="InterPro" id="IPR009056">
    <property type="entry name" value="Cyt_c-like_dom"/>
</dbReference>
<keyword evidence="7 9" id="KW-0408">Iron</keyword>
<proteinExistence type="predicted"/>
<evidence type="ECO:0000256" key="6">
    <source>
        <dbReference type="ARBA" id="ARBA00022737"/>
    </source>
</evidence>